<evidence type="ECO:0000313" key="2">
    <source>
        <dbReference type="EMBL" id="SJM96228.1"/>
    </source>
</evidence>
<evidence type="ECO:0000313" key="3">
    <source>
        <dbReference type="Proteomes" id="UP000195667"/>
    </source>
</evidence>
<dbReference type="AlphaFoldDB" id="A0A1R4HJ09"/>
<dbReference type="OrthoDB" id="9833538at2"/>
<reference evidence="3" key="1">
    <citation type="submission" date="2017-02" db="EMBL/GenBank/DDBJ databases">
        <authorList>
            <person name="Daims H."/>
        </authorList>
    </citation>
    <scope>NUCLEOTIDE SEQUENCE [LARGE SCALE GENOMIC DNA]</scope>
</reference>
<feature type="signal peptide" evidence="1">
    <location>
        <begin position="1"/>
        <end position="22"/>
    </location>
</feature>
<organism evidence="2 3">
    <name type="scientific">Crenothrix polyspora</name>
    <dbReference type="NCBI Taxonomy" id="360316"/>
    <lineage>
        <taxon>Bacteria</taxon>
        <taxon>Pseudomonadati</taxon>
        <taxon>Pseudomonadota</taxon>
        <taxon>Gammaproteobacteria</taxon>
        <taxon>Methylococcales</taxon>
        <taxon>Crenotrichaceae</taxon>
        <taxon>Crenothrix</taxon>
    </lineage>
</organism>
<feature type="chain" id="PRO_5013249711" evidence="1">
    <location>
        <begin position="23"/>
        <end position="119"/>
    </location>
</feature>
<evidence type="ECO:0000256" key="1">
    <source>
        <dbReference type="SAM" id="SignalP"/>
    </source>
</evidence>
<gene>
    <name evidence="2" type="ORF">CRENPOLYSF1_860022</name>
</gene>
<name>A0A1R4HJ09_9GAMM</name>
<sequence>MNVFKLIITFFLMFSLFGNAKAAGNPVSEDFTLLLTLCDNMVELATRQDEKGFIEVSDAALKLAEAQRRNSSMALDRVRPKLRSAKKAVKSGDFDASIKFIEEAKQLMKPTKISWDGGS</sequence>
<dbReference type="EMBL" id="FUKI01000166">
    <property type="protein sequence ID" value="SJM96228.1"/>
    <property type="molecule type" value="Genomic_DNA"/>
</dbReference>
<proteinExistence type="predicted"/>
<accession>A0A1R4HJ09</accession>
<dbReference type="RefSeq" id="WP_087145121.1">
    <property type="nucleotide sequence ID" value="NZ_FUKI01000166.1"/>
</dbReference>
<protein>
    <submittedName>
        <fullName evidence="2">Uncharacterized protein</fullName>
    </submittedName>
</protein>
<dbReference type="Proteomes" id="UP000195667">
    <property type="component" value="Unassembled WGS sequence"/>
</dbReference>
<keyword evidence="1" id="KW-0732">Signal</keyword>
<keyword evidence="3" id="KW-1185">Reference proteome</keyword>